<dbReference type="EMBL" id="RWIT01000012">
    <property type="protein sequence ID" value="RSK46844.1"/>
    <property type="molecule type" value="Genomic_DNA"/>
</dbReference>
<dbReference type="RefSeq" id="WP_125423005.1">
    <property type="nucleotide sequence ID" value="NZ_RWIT01000012.1"/>
</dbReference>
<keyword evidence="3" id="KW-1185">Reference proteome</keyword>
<organism evidence="2 3">
    <name type="scientific">Hymenobacter rigui</name>
    <dbReference type="NCBI Taxonomy" id="334424"/>
    <lineage>
        <taxon>Bacteria</taxon>
        <taxon>Pseudomonadati</taxon>
        <taxon>Bacteroidota</taxon>
        <taxon>Cytophagia</taxon>
        <taxon>Cytophagales</taxon>
        <taxon>Hymenobacteraceae</taxon>
        <taxon>Hymenobacter</taxon>
    </lineage>
</organism>
<keyword evidence="1" id="KW-0812">Transmembrane</keyword>
<dbReference type="Gene3D" id="2.170.130.10">
    <property type="entry name" value="TonB-dependent receptor, plug domain"/>
    <property type="match status" value="1"/>
</dbReference>
<evidence type="ECO:0008006" key="4">
    <source>
        <dbReference type="Google" id="ProtNLM"/>
    </source>
</evidence>
<dbReference type="InterPro" id="IPR039426">
    <property type="entry name" value="TonB-dep_rcpt-like"/>
</dbReference>
<accession>A0A428KKE7</accession>
<evidence type="ECO:0000313" key="3">
    <source>
        <dbReference type="Proteomes" id="UP000273500"/>
    </source>
</evidence>
<comment type="caution">
    <text evidence="2">The sequence shown here is derived from an EMBL/GenBank/DDBJ whole genome shotgun (WGS) entry which is preliminary data.</text>
</comment>
<comment type="similarity">
    <text evidence="1">Belongs to the TonB-dependent receptor family.</text>
</comment>
<dbReference type="GO" id="GO:0009279">
    <property type="term" value="C:cell outer membrane"/>
    <property type="evidence" value="ECO:0007669"/>
    <property type="project" value="UniProtKB-SubCell"/>
</dbReference>
<keyword evidence="1" id="KW-0998">Cell outer membrane</keyword>
<dbReference type="PROSITE" id="PS52016">
    <property type="entry name" value="TONB_DEPENDENT_REC_3"/>
    <property type="match status" value="1"/>
</dbReference>
<name>A0A428KKE7_9BACT</name>
<keyword evidence="1" id="KW-0472">Membrane</keyword>
<keyword evidence="1" id="KW-1134">Transmembrane beta strand</keyword>
<sequence>MSSSSDSFLQKTTEELQYLVQHPELYHAALVAEAGRELRRRGATLPRPATAEPVAAPAPVYDAYAEPTPSPLIRWWPAGLIAAAVAGLAWWGLRDSTASTPAAVKPATNAPIVLESVKTSRMPDFEVETARQVANTRRQLPAQDRTDTTATGRYARTARRYWLAENAAAYLTAQAQGDSASNLFPNQVDLALERISWFMKARAYDQHLHPVMEARLNEMEQGMLLRRSSLQTLRTQYSVGAEVTESKEAFTQAAEAEDISRGIQGLPSRKEPIAGNLASLGGAAKAEPTQDYKVVKTLPAPHHNQNPLYVLDGNLLPSDAMTGEAPQAIRAISPDSIGRIVVLKKQQAVQAFGPRAHDGAVIVFTKAALRNSSRD</sequence>
<dbReference type="OrthoDB" id="875567at2"/>
<protein>
    <recommendedName>
        <fullName evidence="4">TonB-dependent receptor plug domain-containing protein</fullName>
    </recommendedName>
</protein>
<keyword evidence="1" id="KW-0813">Transport</keyword>
<proteinExistence type="inferred from homology"/>
<comment type="subcellular location">
    <subcellularLocation>
        <location evidence="1">Cell outer membrane</location>
        <topology evidence="1">Multi-pass membrane protein</topology>
    </subcellularLocation>
</comment>
<reference evidence="2 3" key="1">
    <citation type="submission" date="2018-12" db="EMBL/GenBank/DDBJ databases">
        <authorList>
            <person name="Feng G."/>
            <person name="Zhu H."/>
        </authorList>
    </citation>
    <scope>NUCLEOTIDE SEQUENCE [LARGE SCALE GENOMIC DNA]</scope>
    <source>
        <strain evidence="2 3">KCTC 12533</strain>
    </source>
</reference>
<dbReference type="AlphaFoldDB" id="A0A428KKE7"/>
<evidence type="ECO:0000256" key="1">
    <source>
        <dbReference type="PROSITE-ProRule" id="PRU01360"/>
    </source>
</evidence>
<gene>
    <name evidence="2" type="ORF">EI291_17515</name>
</gene>
<dbReference type="InterPro" id="IPR037066">
    <property type="entry name" value="Plug_dom_sf"/>
</dbReference>
<dbReference type="Proteomes" id="UP000273500">
    <property type="component" value="Unassembled WGS sequence"/>
</dbReference>
<evidence type="ECO:0000313" key="2">
    <source>
        <dbReference type="EMBL" id="RSK46844.1"/>
    </source>
</evidence>